<feature type="compositionally biased region" description="Low complexity" evidence="1">
    <location>
        <begin position="1"/>
        <end position="20"/>
    </location>
</feature>
<evidence type="ECO:0000313" key="2">
    <source>
        <dbReference type="EMBL" id="CEM40095.1"/>
    </source>
</evidence>
<evidence type="ECO:0000256" key="1">
    <source>
        <dbReference type="SAM" id="MobiDB-lite"/>
    </source>
</evidence>
<proteinExistence type="predicted"/>
<name>A0A0G4H8B3_9ALVE</name>
<dbReference type="VEuPathDB" id="CryptoDB:Cvel_5863"/>
<dbReference type="AlphaFoldDB" id="A0A0G4H8B3"/>
<reference evidence="2" key="1">
    <citation type="submission" date="2014-11" db="EMBL/GenBank/DDBJ databases">
        <authorList>
            <person name="Otto D Thomas"/>
            <person name="Naeem Raeece"/>
        </authorList>
    </citation>
    <scope>NUCLEOTIDE SEQUENCE</scope>
</reference>
<protein>
    <submittedName>
        <fullName evidence="2">Uncharacterized protein</fullName>
    </submittedName>
</protein>
<accession>A0A0G4H8B3</accession>
<gene>
    <name evidence="2" type="ORF">Cvel_5863</name>
</gene>
<sequence length="977" mass="105841">MSSEQQGQQLQQRQLESPSRPRLQEEQEESADGPLCLPLQILRHNIGRCLISHVCSKGSLLVRSICKEFLAEMDAERKDHRQTSISDALGNPGSISVARWILSIDPDIPDLLLYMCGKRKDTALVDALSSHFPEMCSINEISTVRTWKGHVEMRSLCNLLALCDGAVEGGHVEIFNECLDRILRGLRERRPFMVGLLPWFGWLGDALDRGHWNMWRAISGTITSNYAFFTEHECTEVTEKPRNFVRLSSLRQLSKRPMNELEESGLPVLSFSHADRSGLPPRPWMQALKGDADSIEASALETIFPEAQELFPQGVEGEGEVVISEVQKGVIDTSARLVGAMMEAASCGGHPEVVRRIYVWGRETLWSRDEYRDAFLSRLGEVCKAPDAAAFYAQWELMDWFEGLEPSLEWSLAGLEKAALYGQGRLTVIKRLKARATLAEAEIEQMFRLAVKSGNTAAVEFLFNELGEDISVMVQSELCQWAVEGWNWNTLKFLRERNPVTPWGQPECPEALREYERLFVQTFWADADQDPPPVPEGLGGVLSGHIVGCIGLEAENPEALKNLSPLYWLKRGNCPAFTWLMARGGEFFEDAETGSLILNQQVAEVVSSRAFDLRGTVRFFFAGAWNMGAPLELGDVRRKYDNEVIGNLRFMGGFGHWEDKVKFHMKGLKDFFEWADMAEIGQKVVDELRKAAEAYHIPGGSRMVAEAWRGTELDGVATRVWGPPQVQVSVGMQGGAQGAAAPQVVSGTQQAVHPQIQAGGQGVAPPPVDTQQTEAGAEEEMAAAMWALTGPQGGAPHVPVNTQGGAPHVPVNTQGGAPHVHVATDGGLPHVHVATQGGVPPPASVTVQGAPPHASHIVQAAPLPAGHVGGQNGGAPPDPAAAAAAAAAVPAGVYSGVPPVAVPPAVVGTWGAAPPQPEWMYGPHGHYGVGWMHGPPGWVLGPHGWVCVDPQWGYGAWVPGQGGHGGASGQGQGNGQG</sequence>
<dbReference type="EMBL" id="CDMZ01001983">
    <property type="protein sequence ID" value="CEM40095.1"/>
    <property type="molecule type" value="Genomic_DNA"/>
</dbReference>
<feature type="region of interest" description="Disordered" evidence="1">
    <location>
        <begin position="1"/>
        <end position="29"/>
    </location>
</feature>
<organism evidence="2">
    <name type="scientific">Chromera velia CCMP2878</name>
    <dbReference type="NCBI Taxonomy" id="1169474"/>
    <lineage>
        <taxon>Eukaryota</taxon>
        <taxon>Sar</taxon>
        <taxon>Alveolata</taxon>
        <taxon>Colpodellida</taxon>
        <taxon>Chromeraceae</taxon>
        <taxon>Chromera</taxon>
    </lineage>
</organism>
<dbReference type="PhylomeDB" id="A0A0G4H8B3"/>